<sequence length="381" mass="43521">MRKNTSWLETCIHINLEDEQTVSLEKQSCGRPSKDFLDSSERVKRRKTEELRTQYSSSELGFAAQMQLRAEGKLDAANIVKDAIFLDPSCASRYRNAYSQSLNSVIPYSTDQALSLFVEAKLTKYQYNLLRNSSKENNCKLYPNYESVTAAKKKCYPKNISISEVKAEFPLQDLLDHTISRIFEVQEDVFNTYSENVQSNSNLTLISKWGCDGSSGMSEYKQKFEDDGNSDASIFLASLVPIQLVSEKDVILWQNPRPSSPRFCRPIYMEYVHETTEIIKRVSGKIQEQKSTLEPSKIQFNGQNISIKHSLVFTMIDGKVVNAISENNCTQKCYLCGCTSKDFNKIDLILKKEVDKSKLEFGISSLHAWIRFLECVLHLSY</sequence>
<evidence type="ECO:0000313" key="3">
    <source>
        <dbReference type="Proteomes" id="UP001154078"/>
    </source>
</evidence>
<reference evidence="2" key="1">
    <citation type="submission" date="2021-12" db="EMBL/GenBank/DDBJ databases">
        <authorList>
            <person name="King R."/>
        </authorList>
    </citation>
    <scope>NUCLEOTIDE SEQUENCE</scope>
</reference>
<dbReference type="InterPro" id="IPR058554">
    <property type="entry name" value="RAG1_RNase_H"/>
</dbReference>
<dbReference type="OrthoDB" id="7699071at2759"/>
<gene>
    <name evidence="2" type="ORF">MELIAE_LOCUS812</name>
</gene>
<accession>A0A9P0AMZ0</accession>
<evidence type="ECO:0000259" key="1">
    <source>
        <dbReference type="Pfam" id="PF26100"/>
    </source>
</evidence>
<feature type="domain" description="V(D)J recombination-activating protein 1 RNase H" evidence="1">
    <location>
        <begin position="207"/>
        <end position="324"/>
    </location>
</feature>
<name>A0A9P0AMZ0_BRAAE</name>
<protein>
    <recommendedName>
        <fullName evidence="1">V(D)J recombination-activating protein 1 RNase H domain-containing protein</fullName>
    </recommendedName>
</protein>
<keyword evidence="3" id="KW-1185">Reference proteome</keyword>
<dbReference type="Proteomes" id="UP001154078">
    <property type="component" value="Chromosome 1"/>
</dbReference>
<proteinExistence type="predicted"/>
<organism evidence="2 3">
    <name type="scientific">Brassicogethes aeneus</name>
    <name type="common">Rape pollen beetle</name>
    <name type="synonym">Meligethes aeneus</name>
    <dbReference type="NCBI Taxonomy" id="1431903"/>
    <lineage>
        <taxon>Eukaryota</taxon>
        <taxon>Metazoa</taxon>
        <taxon>Ecdysozoa</taxon>
        <taxon>Arthropoda</taxon>
        <taxon>Hexapoda</taxon>
        <taxon>Insecta</taxon>
        <taxon>Pterygota</taxon>
        <taxon>Neoptera</taxon>
        <taxon>Endopterygota</taxon>
        <taxon>Coleoptera</taxon>
        <taxon>Polyphaga</taxon>
        <taxon>Cucujiformia</taxon>
        <taxon>Nitidulidae</taxon>
        <taxon>Meligethinae</taxon>
        <taxon>Brassicogethes</taxon>
    </lineage>
</organism>
<dbReference type="EMBL" id="OV121132">
    <property type="protein sequence ID" value="CAH0546704.1"/>
    <property type="molecule type" value="Genomic_DNA"/>
</dbReference>
<evidence type="ECO:0000313" key="2">
    <source>
        <dbReference type="EMBL" id="CAH0546704.1"/>
    </source>
</evidence>
<dbReference type="AlphaFoldDB" id="A0A9P0AMZ0"/>
<dbReference type="Pfam" id="PF26100">
    <property type="entry name" value="RAG1_RNase_H"/>
    <property type="match status" value="1"/>
</dbReference>